<accession>A0A4U5UXL5</accession>
<evidence type="ECO:0000313" key="1">
    <source>
        <dbReference type="EMBL" id="TKS80057.1"/>
    </source>
</evidence>
<dbReference type="EMBL" id="CM014089">
    <property type="protein sequence ID" value="TKS80057.1"/>
    <property type="molecule type" value="Genomic_DNA"/>
</dbReference>
<evidence type="ECO:0000313" key="2">
    <source>
        <dbReference type="Proteomes" id="UP000298787"/>
    </source>
</evidence>
<gene>
    <name evidence="1" type="ORF">D9C73_013710</name>
</gene>
<protein>
    <submittedName>
        <fullName evidence="1">Uncharacterized protein</fullName>
    </submittedName>
</protein>
<organism evidence="1 2">
    <name type="scientific">Collichthys lucidus</name>
    <name type="common">Big head croaker</name>
    <name type="synonym">Sciaena lucida</name>
    <dbReference type="NCBI Taxonomy" id="240159"/>
    <lineage>
        <taxon>Eukaryota</taxon>
        <taxon>Metazoa</taxon>
        <taxon>Chordata</taxon>
        <taxon>Craniata</taxon>
        <taxon>Vertebrata</taxon>
        <taxon>Euteleostomi</taxon>
        <taxon>Actinopterygii</taxon>
        <taxon>Neopterygii</taxon>
        <taxon>Teleostei</taxon>
        <taxon>Neoteleostei</taxon>
        <taxon>Acanthomorphata</taxon>
        <taxon>Eupercaria</taxon>
        <taxon>Sciaenidae</taxon>
        <taxon>Collichthys</taxon>
    </lineage>
</organism>
<proteinExistence type="predicted"/>
<name>A0A4U5UXL5_COLLU</name>
<reference evidence="1 2" key="1">
    <citation type="submission" date="2019-01" db="EMBL/GenBank/DDBJ databases">
        <title>Genome Assembly of Collichthys lucidus.</title>
        <authorList>
            <person name="Cai M."/>
            <person name="Xiao S."/>
        </authorList>
    </citation>
    <scope>NUCLEOTIDE SEQUENCE [LARGE SCALE GENOMIC DNA]</scope>
    <source>
        <strain evidence="1">JT15FE1705JMU</strain>
        <tissue evidence="1">Muscle</tissue>
    </source>
</reference>
<sequence>MAHRSVWIATNMSCTQPGRSGSALLSGAHLEQNAHRTAVCSQAEHESIASASSISHSPVTLPQLSLPPVKGHRVSGPAEGQHSAAEPDTTEMAFMYLIQDYIEDKTFICNKRISHQICQYNHNIHHTLQPSGIIREKCPHKYRKVILPPDHRSNAAKMCSHLRQEFGLLGSGTLGNCLSEKQSEDETARTQMCRIRTLSSIQRSWENEPSAADDGVLPNLPDRVTRRLNLLHWLHLVLVTDDTFMPVGNVRFIEFVVTC</sequence>
<dbReference type="AlphaFoldDB" id="A0A4U5UXL5"/>
<keyword evidence="2" id="KW-1185">Reference proteome</keyword>
<dbReference type="Proteomes" id="UP000298787">
    <property type="component" value="Chromosome 12"/>
</dbReference>